<keyword evidence="3 4" id="KW-0408">Iron</keyword>
<dbReference type="Gene3D" id="1.10.760.10">
    <property type="entry name" value="Cytochrome c-like domain"/>
    <property type="match status" value="1"/>
</dbReference>
<sequence length="198" mass="22854">MIKKLLLPLAIILLVSGCSEKKEEKKVEQKVTQKQESLKIEIEENENAKEIKVAEKNEKSDKNETYYFNYGVKSEYDPNSKPANEDASVRVKPRTSIDANMHVRSPYEKVKISMLVKRLSKEFIVKCSACHNDYANGIIGPSLLDKDDKFIYESILKFKNNKDANVLMTGLVNQMNEETIKRIAKEIFEFNKQVKEMQ</sequence>
<keyword evidence="1 4" id="KW-0349">Heme</keyword>
<evidence type="ECO:0000256" key="1">
    <source>
        <dbReference type="ARBA" id="ARBA00022617"/>
    </source>
</evidence>
<organism evidence="6 7">
    <name type="scientific">Arcobacter arenosus</name>
    <dbReference type="NCBI Taxonomy" id="2576037"/>
    <lineage>
        <taxon>Bacteria</taxon>
        <taxon>Pseudomonadati</taxon>
        <taxon>Campylobacterota</taxon>
        <taxon>Epsilonproteobacteria</taxon>
        <taxon>Campylobacterales</taxon>
        <taxon>Arcobacteraceae</taxon>
        <taxon>Arcobacter</taxon>
    </lineage>
</organism>
<evidence type="ECO:0000313" key="6">
    <source>
        <dbReference type="EMBL" id="TLP40855.1"/>
    </source>
</evidence>
<evidence type="ECO:0000313" key="7">
    <source>
        <dbReference type="Proteomes" id="UP000308901"/>
    </source>
</evidence>
<dbReference type="PROSITE" id="PS51007">
    <property type="entry name" value="CYTC"/>
    <property type="match status" value="1"/>
</dbReference>
<proteinExistence type="predicted"/>
<name>A0A5R8Y435_9BACT</name>
<dbReference type="InterPro" id="IPR036909">
    <property type="entry name" value="Cyt_c-like_dom_sf"/>
</dbReference>
<evidence type="ECO:0000256" key="2">
    <source>
        <dbReference type="ARBA" id="ARBA00022723"/>
    </source>
</evidence>
<dbReference type="InterPro" id="IPR009056">
    <property type="entry name" value="Cyt_c-like_dom"/>
</dbReference>
<evidence type="ECO:0000256" key="4">
    <source>
        <dbReference type="PROSITE-ProRule" id="PRU00433"/>
    </source>
</evidence>
<dbReference type="SUPFAM" id="SSF46626">
    <property type="entry name" value="Cytochrome c"/>
    <property type="match status" value="1"/>
</dbReference>
<reference evidence="6 7" key="1">
    <citation type="submission" date="2019-05" db="EMBL/GenBank/DDBJ databases">
        <title>Arcobacter sp. nov., isolated from sea sediment.</title>
        <authorList>
            <person name="Kim W."/>
        </authorList>
    </citation>
    <scope>NUCLEOTIDE SEQUENCE [LARGE SCALE GENOMIC DNA]</scope>
    <source>
        <strain evidence="6 7">CAU 1517</strain>
    </source>
</reference>
<dbReference type="GO" id="GO:0009055">
    <property type="term" value="F:electron transfer activity"/>
    <property type="evidence" value="ECO:0007669"/>
    <property type="project" value="InterPro"/>
</dbReference>
<gene>
    <name evidence="6" type="ORF">FDK22_02225</name>
</gene>
<dbReference type="Proteomes" id="UP000308901">
    <property type="component" value="Unassembled WGS sequence"/>
</dbReference>
<dbReference type="EMBL" id="VANU01000001">
    <property type="protein sequence ID" value="TLP40855.1"/>
    <property type="molecule type" value="Genomic_DNA"/>
</dbReference>
<feature type="domain" description="Cytochrome c" evidence="5">
    <location>
        <begin position="114"/>
        <end position="191"/>
    </location>
</feature>
<comment type="caution">
    <text evidence="6">The sequence shown here is derived from an EMBL/GenBank/DDBJ whole genome shotgun (WGS) entry which is preliminary data.</text>
</comment>
<dbReference type="RefSeq" id="WP_138151257.1">
    <property type="nucleotide sequence ID" value="NZ_CBDDKQ010000002.1"/>
</dbReference>
<evidence type="ECO:0000256" key="3">
    <source>
        <dbReference type="ARBA" id="ARBA00023004"/>
    </source>
</evidence>
<protein>
    <recommendedName>
        <fullName evidence="5">Cytochrome c domain-containing protein</fullName>
    </recommendedName>
</protein>
<dbReference type="GO" id="GO:0020037">
    <property type="term" value="F:heme binding"/>
    <property type="evidence" value="ECO:0007669"/>
    <property type="project" value="InterPro"/>
</dbReference>
<dbReference type="OrthoDB" id="5354561at2"/>
<dbReference type="AlphaFoldDB" id="A0A5R8Y435"/>
<accession>A0A5R8Y435</accession>
<dbReference type="PROSITE" id="PS51257">
    <property type="entry name" value="PROKAR_LIPOPROTEIN"/>
    <property type="match status" value="1"/>
</dbReference>
<keyword evidence="2 4" id="KW-0479">Metal-binding</keyword>
<evidence type="ECO:0000259" key="5">
    <source>
        <dbReference type="PROSITE" id="PS51007"/>
    </source>
</evidence>
<dbReference type="GO" id="GO:0046872">
    <property type="term" value="F:metal ion binding"/>
    <property type="evidence" value="ECO:0007669"/>
    <property type="project" value="UniProtKB-KW"/>
</dbReference>
<keyword evidence="7" id="KW-1185">Reference proteome</keyword>